<gene>
    <name evidence="2" type="ORF">PQO05_24720</name>
</gene>
<dbReference type="EMBL" id="CP117167">
    <property type="protein sequence ID" value="WCT11940.1"/>
    <property type="molecule type" value="Genomic_DNA"/>
</dbReference>
<dbReference type="InterPro" id="IPR011083">
    <property type="entry name" value="Phage_tail_collar_dom"/>
</dbReference>
<sequence length="185" mass="19436">MEPFVGEIRAFAFNKIPNGWAACNGQLLQLNQYQALYALIGTTYGGTPGTNFNLPNLNGVTMVNYGNAQTGTSYVYGKTVGTSTVQLTIAQTPLHTHNYNVANGSGTATLSTTVAGNELSATQPNILNQTTDTINLFVPPAPVPTLVPLTATTITGGGNGAHNNMMPYLPVTLCIALTGIFPMRN</sequence>
<reference evidence="2 3" key="1">
    <citation type="submission" date="2023-02" db="EMBL/GenBank/DDBJ databases">
        <title>Genome sequence of Mucilaginibacter jinjuensis strain KACC 16571.</title>
        <authorList>
            <person name="Kim S."/>
            <person name="Heo J."/>
            <person name="Kwon S.-W."/>
        </authorList>
    </citation>
    <scope>NUCLEOTIDE SEQUENCE [LARGE SCALE GENOMIC DNA]</scope>
    <source>
        <strain evidence="2 3">KACC 16571</strain>
    </source>
</reference>
<evidence type="ECO:0000259" key="1">
    <source>
        <dbReference type="Pfam" id="PF07484"/>
    </source>
</evidence>
<name>A0ABY7T630_9SPHI</name>
<dbReference type="Gene3D" id="3.90.1340.10">
    <property type="entry name" value="Phage tail collar domain"/>
    <property type="match status" value="1"/>
</dbReference>
<dbReference type="Pfam" id="PF07484">
    <property type="entry name" value="Collar"/>
    <property type="match status" value="1"/>
</dbReference>
<feature type="domain" description="Phage tail collar" evidence="1">
    <location>
        <begin position="6"/>
        <end position="60"/>
    </location>
</feature>
<dbReference type="InterPro" id="IPR037053">
    <property type="entry name" value="Phage_tail_collar_dom_sf"/>
</dbReference>
<evidence type="ECO:0000313" key="3">
    <source>
        <dbReference type="Proteomes" id="UP001216139"/>
    </source>
</evidence>
<dbReference type="SUPFAM" id="SSF88874">
    <property type="entry name" value="Receptor-binding domain of short tail fibre protein gp12"/>
    <property type="match status" value="1"/>
</dbReference>
<accession>A0ABY7T630</accession>
<dbReference type="Proteomes" id="UP001216139">
    <property type="component" value="Chromosome"/>
</dbReference>
<dbReference type="RefSeq" id="WP_273630144.1">
    <property type="nucleotide sequence ID" value="NZ_CP117167.1"/>
</dbReference>
<protein>
    <submittedName>
        <fullName evidence="2">Tail fiber protein</fullName>
    </submittedName>
</protein>
<organism evidence="2 3">
    <name type="scientific">Mucilaginibacter jinjuensis</name>
    <dbReference type="NCBI Taxonomy" id="1176721"/>
    <lineage>
        <taxon>Bacteria</taxon>
        <taxon>Pseudomonadati</taxon>
        <taxon>Bacteroidota</taxon>
        <taxon>Sphingobacteriia</taxon>
        <taxon>Sphingobacteriales</taxon>
        <taxon>Sphingobacteriaceae</taxon>
        <taxon>Mucilaginibacter</taxon>
    </lineage>
</organism>
<evidence type="ECO:0000313" key="2">
    <source>
        <dbReference type="EMBL" id="WCT11940.1"/>
    </source>
</evidence>
<keyword evidence="3" id="KW-1185">Reference proteome</keyword>
<proteinExistence type="predicted"/>